<feature type="transmembrane region" description="Helical" evidence="1">
    <location>
        <begin position="157"/>
        <end position="176"/>
    </location>
</feature>
<feature type="transmembrane region" description="Helical" evidence="1">
    <location>
        <begin position="238"/>
        <end position="257"/>
    </location>
</feature>
<dbReference type="Proteomes" id="UP000063781">
    <property type="component" value="Chromosome"/>
</dbReference>
<dbReference type="RefSeq" id="WP_067633487.1">
    <property type="nucleotide sequence ID" value="NZ_CP013213.1"/>
</dbReference>
<keyword evidence="3" id="KW-1185">Reference proteome</keyword>
<evidence type="ECO:0000256" key="1">
    <source>
        <dbReference type="SAM" id="Phobius"/>
    </source>
</evidence>
<reference evidence="2 3" key="1">
    <citation type="submission" date="2015-10" db="EMBL/GenBank/DDBJ databases">
        <title>Erysipelothrix larvae sp. LV19 isolated from the larval gut of the rhinoceros beetle, Trypoxylus dichotomus.</title>
        <authorList>
            <person name="Lim S."/>
            <person name="Kim B.-C."/>
        </authorList>
    </citation>
    <scope>NUCLEOTIDE SEQUENCE [LARGE SCALE GENOMIC DNA]</scope>
    <source>
        <strain evidence="2 3">LV19</strain>
    </source>
</reference>
<organism evidence="2 3">
    <name type="scientific">Erysipelothrix larvae</name>
    <dbReference type="NCBI Taxonomy" id="1514105"/>
    <lineage>
        <taxon>Bacteria</taxon>
        <taxon>Bacillati</taxon>
        <taxon>Bacillota</taxon>
        <taxon>Erysipelotrichia</taxon>
        <taxon>Erysipelotrichales</taxon>
        <taxon>Erysipelotrichaceae</taxon>
        <taxon>Erysipelothrix</taxon>
    </lineage>
</organism>
<feature type="transmembrane region" description="Helical" evidence="1">
    <location>
        <begin position="131"/>
        <end position="151"/>
    </location>
</feature>
<sequence>MKTKIRFIGLNALDSQNLEGLLNLYAREGWHFKTVIWKFIVFEYDPSRQRGYTVLIDYGRFRSKKKQAYRNELASHINYLETFDYHGVGRTRFFEILDRPQDVTHITDRELEHESNHDKRVMIFQSTMQDLLSMVLCWIIWFYGHALNSLIQPMIQSNAGLIIFVLFILILVYGIIKYVRVGYFAYKHIKQSEYTTPSSFTITHHTLNDALGLYFLLMLMAGVFSTIMLIMFNFSNAWIVFILSLIALFVSGVLLVVMVKNDAKIGEKIIFYLIPSIACIGLSVYGLLTTFQQSSRIHESSTQPIELRSTGLQLHALDELLETNTTCRVTRRESIVVEYIGVECDTMRVEIYASKQQRLNALVTFATTNHFYIENQTASQGMFANEFVHRINNIFILGDISTYDSLTELINEITNAHISQR</sequence>
<proteinExistence type="predicted"/>
<protein>
    <recommendedName>
        <fullName evidence="4">DUF2812 domain-containing protein</fullName>
    </recommendedName>
</protein>
<dbReference type="STRING" id="1514105.AOC36_08895"/>
<feature type="transmembrane region" description="Helical" evidence="1">
    <location>
        <begin position="211"/>
        <end position="232"/>
    </location>
</feature>
<keyword evidence="1" id="KW-0812">Transmembrane</keyword>
<dbReference type="EMBL" id="CP013213">
    <property type="protein sequence ID" value="AMC94100.1"/>
    <property type="molecule type" value="Genomic_DNA"/>
</dbReference>
<feature type="transmembrane region" description="Helical" evidence="1">
    <location>
        <begin position="269"/>
        <end position="288"/>
    </location>
</feature>
<evidence type="ECO:0000313" key="2">
    <source>
        <dbReference type="EMBL" id="AMC94100.1"/>
    </source>
</evidence>
<dbReference type="KEGG" id="erl:AOC36_08895"/>
<evidence type="ECO:0000313" key="3">
    <source>
        <dbReference type="Proteomes" id="UP000063781"/>
    </source>
</evidence>
<gene>
    <name evidence="2" type="ORF">AOC36_08895</name>
</gene>
<name>A0A0X8H159_9FIRM</name>
<keyword evidence="1" id="KW-0472">Membrane</keyword>
<dbReference type="AlphaFoldDB" id="A0A0X8H159"/>
<keyword evidence="1" id="KW-1133">Transmembrane helix</keyword>
<dbReference type="OrthoDB" id="1684265at2"/>
<evidence type="ECO:0008006" key="4">
    <source>
        <dbReference type="Google" id="ProtNLM"/>
    </source>
</evidence>
<accession>A0A0X8H159</accession>